<evidence type="ECO:0000313" key="5">
    <source>
        <dbReference type="EMBL" id="KAK9841418.1"/>
    </source>
</evidence>
<protein>
    <recommendedName>
        <fullName evidence="4">Protein kinase domain-containing protein</fullName>
    </recommendedName>
</protein>
<feature type="domain" description="Protein kinase" evidence="4">
    <location>
        <begin position="615"/>
        <end position="899"/>
    </location>
</feature>
<evidence type="ECO:0000256" key="3">
    <source>
        <dbReference type="SAM" id="SignalP"/>
    </source>
</evidence>
<evidence type="ECO:0000256" key="2">
    <source>
        <dbReference type="SAM" id="Phobius"/>
    </source>
</evidence>
<keyword evidence="6" id="KW-1185">Reference proteome</keyword>
<reference evidence="5 6" key="1">
    <citation type="journal article" date="2024" name="Nat. Commun.">
        <title>Phylogenomics reveals the evolutionary origins of lichenization in chlorophyte algae.</title>
        <authorList>
            <person name="Puginier C."/>
            <person name="Libourel C."/>
            <person name="Otte J."/>
            <person name="Skaloud P."/>
            <person name="Haon M."/>
            <person name="Grisel S."/>
            <person name="Petersen M."/>
            <person name="Berrin J.G."/>
            <person name="Delaux P.M."/>
            <person name="Dal Grande F."/>
            <person name="Keller J."/>
        </authorList>
    </citation>
    <scope>NUCLEOTIDE SEQUENCE [LARGE SCALE GENOMIC DNA]</scope>
    <source>
        <strain evidence="5 6">SAG 2145</strain>
    </source>
</reference>
<organism evidence="5 6">
    <name type="scientific">Apatococcus lobatus</name>
    <dbReference type="NCBI Taxonomy" id="904363"/>
    <lineage>
        <taxon>Eukaryota</taxon>
        <taxon>Viridiplantae</taxon>
        <taxon>Chlorophyta</taxon>
        <taxon>core chlorophytes</taxon>
        <taxon>Trebouxiophyceae</taxon>
        <taxon>Chlorellales</taxon>
        <taxon>Chlorellaceae</taxon>
        <taxon>Apatococcus</taxon>
    </lineage>
</organism>
<feature type="region of interest" description="Disordered" evidence="1">
    <location>
        <begin position="292"/>
        <end position="312"/>
    </location>
</feature>
<dbReference type="Pfam" id="PF00069">
    <property type="entry name" value="Pkinase"/>
    <property type="match status" value="1"/>
</dbReference>
<dbReference type="Gene3D" id="1.10.510.10">
    <property type="entry name" value="Transferase(Phosphotransferase) domain 1"/>
    <property type="match status" value="1"/>
</dbReference>
<evidence type="ECO:0000259" key="4">
    <source>
        <dbReference type="PROSITE" id="PS50011"/>
    </source>
</evidence>
<proteinExistence type="predicted"/>
<dbReference type="GO" id="GO:0004674">
    <property type="term" value="F:protein serine/threonine kinase activity"/>
    <property type="evidence" value="ECO:0007669"/>
    <property type="project" value="TreeGrafter"/>
</dbReference>
<dbReference type="InterPro" id="IPR011009">
    <property type="entry name" value="Kinase-like_dom_sf"/>
</dbReference>
<keyword evidence="3" id="KW-0732">Signal</keyword>
<keyword evidence="2" id="KW-0812">Transmembrane</keyword>
<dbReference type="GO" id="GO:0044773">
    <property type="term" value="P:mitotic DNA damage checkpoint signaling"/>
    <property type="evidence" value="ECO:0007669"/>
    <property type="project" value="TreeGrafter"/>
</dbReference>
<keyword evidence="2" id="KW-1133">Transmembrane helix</keyword>
<name>A0AAW1S5A0_9CHLO</name>
<feature type="compositionally biased region" description="Polar residues" evidence="1">
    <location>
        <begin position="552"/>
        <end position="565"/>
    </location>
</feature>
<dbReference type="PANTHER" id="PTHR44167">
    <property type="entry name" value="OVARIAN-SPECIFIC SERINE/THREONINE-PROTEIN KINASE LOK-RELATED"/>
    <property type="match status" value="1"/>
</dbReference>
<dbReference type="GO" id="GO:0005634">
    <property type="term" value="C:nucleus"/>
    <property type="evidence" value="ECO:0007669"/>
    <property type="project" value="TreeGrafter"/>
</dbReference>
<feature type="signal peptide" evidence="3">
    <location>
        <begin position="1"/>
        <end position="24"/>
    </location>
</feature>
<feature type="compositionally biased region" description="Low complexity" evidence="1">
    <location>
        <begin position="296"/>
        <end position="312"/>
    </location>
</feature>
<dbReference type="SMART" id="SM00220">
    <property type="entry name" value="S_TKc"/>
    <property type="match status" value="1"/>
</dbReference>
<dbReference type="GO" id="GO:0005737">
    <property type="term" value="C:cytoplasm"/>
    <property type="evidence" value="ECO:0007669"/>
    <property type="project" value="TreeGrafter"/>
</dbReference>
<dbReference type="EMBL" id="JALJOS010000003">
    <property type="protein sequence ID" value="KAK9841418.1"/>
    <property type="molecule type" value="Genomic_DNA"/>
</dbReference>
<evidence type="ECO:0000313" key="6">
    <source>
        <dbReference type="Proteomes" id="UP001438707"/>
    </source>
</evidence>
<comment type="caution">
    <text evidence="5">The sequence shown here is derived from an EMBL/GenBank/DDBJ whole genome shotgun (WGS) entry which is preliminary data.</text>
</comment>
<accession>A0AAW1S5A0</accession>
<dbReference type="GO" id="GO:0005524">
    <property type="term" value="F:ATP binding"/>
    <property type="evidence" value="ECO:0007669"/>
    <property type="project" value="InterPro"/>
</dbReference>
<feature type="region of interest" description="Disordered" evidence="1">
    <location>
        <begin position="549"/>
        <end position="568"/>
    </location>
</feature>
<dbReference type="PANTHER" id="PTHR44167:SF18">
    <property type="entry name" value="PROTEIN KINASE DOMAIN-CONTAINING PROTEIN"/>
    <property type="match status" value="1"/>
</dbReference>
<gene>
    <name evidence="5" type="ORF">WJX74_005338</name>
</gene>
<dbReference type="InterPro" id="IPR000719">
    <property type="entry name" value="Prot_kinase_dom"/>
</dbReference>
<dbReference type="Gene3D" id="1.20.5.510">
    <property type="entry name" value="Single helix bin"/>
    <property type="match status" value="1"/>
</dbReference>
<keyword evidence="2" id="KW-0472">Membrane</keyword>
<dbReference type="Proteomes" id="UP001438707">
    <property type="component" value="Unassembled WGS sequence"/>
</dbReference>
<feature type="transmembrane region" description="Helical" evidence="2">
    <location>
        <begin position="472"/>
        <end position="498"/>
    </location>
</feature>
<dbReference type="PROSITE" id="PS50011">
    <property type="entry name" value="PROTEIN_KINASE_DOM"/>
    <property type="match status" value="1"/>
</dbReference>
<dbReference type="SUPFAM" id="SSF56112">
    <property type="entry name" value="Protein kinase-like (PK-like)"/>
    <property type="match status" value="1"/>
</dbReference>
<feature type="chain" id="PRO_5043979720" description="Protein kinase domain-containing protein" evidence="3">
    <location>
        <begin position="25"/>
        <end position="920"/>
    </location>
</feature>
<sequence>MARGLLLWRSCLLSCLLSAWVSTAQPVEAPSGTPAATVLNGPAVAPAISPAAAAEGGADVVYIRSEALWNVTNLSGTFSSAVQTNFTTALRQLLEPEQFMSIALTSITAQQPAGSYMVDSSLVVGAPIAQASASFEQVAYESIINKTLGPDFKQLLAAQGVNCDVQLNKLTGKTEAASTAIPLVNVVTNVTVTGVDISQLLSQALAPNATGPSITTPLQQQIQVDPAQNVSITPTGVSGQNQLGLTINTTFDQANLPDYWSLLLNYSSYSPPINGQQLNFTLNGNPVVTQAGTRNASATTPGAAPAPSPAASSSTTGININIYMAGGGILPFTTSKQTDATSALAAVFSILIGTGSVSLSRFDLANGASSAATAGARRRLLQAGVDTTFAATIPTATSNSLLVLQSQSPQVRNQFGGWFTSQMVARGYTGLSATIENVTLTGAAAPASGPVGTAALPGNSASPAAGHSSNHVGAIVGGVVGGVIALVLIAGALAFFIWREARRQRAKAVNKSLVAAKLGDDSSSVDERMNSTDVKEAMRGVTLDRLLMGGSDMSTPSRSETASATSRDEVKSLLVRSHHRKVSSRVVSRHHNFENEAALIAIARLAPGTEFQGLYQMDTGGSRGANSLVCFAHNIREPEERVAIKFHPDQERFLHENRFYENRVALEAETAADHIPAYLGSYNTTSSSNSTDDSTASLVPPCIILERGEYTLRERMGSLSAAPVAEALVTQERVRILFDLCKAVEYLHARSLVHRAIQPANFLWCPMASRWKLLDFTTWARTGDVVPLLYSLRYAAPELLAADLAGESSVKAEEAADVWSLGLVCFELFRGRPLFGDETADDHVIAMLLGYLPFPWESDTTFFSQQLPQPVANFVLDLLHRNPACRKPIRTIVHSHVFGSFDFNIASSYSNISELMSKDF</sequence>
<evidence type="ECO:0000256" key="1">
    <source>
        <dbReference type="SAM" id="MobiDB-lite"/>
    </source>
</evidence>
<dbReference type="AlphaFoldDB" id="A0AAW1S5A0"/>